<gene>
    <name evidence="3" type="ORF">QEJ78_08400</name>
    <name evidence="2" type="ORF">SAMN02983011_01667</name>
</gene>
<evidence type="ECO:0000313" key="3">
    <source>
        <dbReference type="EMBL" id="WGO85382.1"/>
    </source>
</evidence>
<reference evidence="3" key="2">
    <citation type="journal article" date="2022" name="Food Funct.">
        <title>Lactobacillus kefiranofaciens ZW18 from Kefir enhances the anti-tumor effect of anti-programmed cell death 1 (PD-1) immunotherapy by modulating the gut microbiota.</title>
        <authorList>
            <person name="Zhao J."/>
            <person name="Wang Y."/>
            <person name="Wang J."/>
            <person name="Lv M."/>
            <person name="Zhou C."/>
            <person name="Jia L."/>
            <person name="Geng W."/>
        </authorList>
    </citation>
    <scope>NUCLEOTIDE SEQUENCE</scope>
    <source>
        <strain evidence="3">ZW18</strain>
    </source>
</reference>
<dbReference type="AlphaFoldDB" id="A0AAX3UCL4"/>
<dbReference type="Proteomes" id="UP001242513">
    <property type="component" value="Chromosome"/>
</dbReference>
<evidence type="ECO:0008006" key="6">
    <source>
        <dbReference type="Google" id="ProtNLM"/>
    </source>
</evidence>
<feature type="signal peptide" evidence="1">
    <location>
        <begin position="1"/>
        <end position="29"/>
    </location>
</feature>
<dbReference type="Proteomes" id="UP000181860">
    <property type="component" value="Unassembled WGS sequence"/>
</dbReference>
<organism evidence="3 5">
    <name type="scientific">Lactobacillus kefiranofaciens</name>
    <dbReference type="NCBI Taxonomy" id="267818"/>
    <lineage>
        <taxon>Bacteria</taxon>
        <taxon>Bacillati</taxon>
        <taxon>Bacillota</taxon>
        <taxon>Bacilli</taxon>
        <taxon>Lactobacillales</taxon>
        <taxon>Lactobacillaceae</taxon>
        <taxon>Lactobacillus</taxon>
    </lineage>
</organism>
<name>A0AAX3UCL4_9LACO</name>
<reference evidence="3" key="3">
    <citation type="submission" date="2023-04" db="EMBL/GenBank/DDBJ databases">
        <authorList>
            <person name="Wang Y."/>
        </authorList>
    </citation>
    <scope>NUCLEOTIDE SEQUENCE</scope>
    <source>
        <strain evidence="3">ZW18</strain>
    </source>
</reference>
<evidence type="ECO:0000313" key="4">
    <source>
        <dbReference type="Proteomes" id="UP000181860"/>
    </source>
</evidence>
<evidence type="ECO:0000313" key="5">
    <source>
        <dbReference type="Proteomes" id="UP001242513"/>
    </source>
</evidence>
<reference evidence="2 4" key="1">
    <citation type="submission" date="2016-10" db="EMBL/GenBank/DDBJ databases">
        <authorList>
            <person name="Varghese N."/>
            <person name="Submissions S."/>
        </authorList>
    </citation>
    <scope>NUCLEOTIDE SEQUENCE [LARGE SCALE GENOMIC DNA]</scope>
    <source>
        <strain evidence="2 4">ATCC 43761</strain>
    </source>
</reference>
<feature type="chain" id="PRO_5043869985" description="D-alanyl-D-alanine carboxypeptidase" evidence="1">
    <location>
        <begin position="30"/>
        <end position="237"/>
    </location>
</feature>
<proteinExistence type="predicted"/>
<evidence type="ECO:0000256" key="1">
    <source>
        <dbReference type="SAM" id="SignalP"/>
    </source>
</evidence>
<keyword evidence="4" id="KW-1185">Reference proteome</keyword>
<dbReference type="EMBL" id="FMXC01000020">
    <property type="protein sequence ID" value="SDA61420.1"/>
    <property type="molecule type" value="Genomic_DNA"/>
</dbReference>
<dbReference type="RefSeq" id="WP_013854934.1">
    <property type="nucleotide sequence ID" value="NZ_CP123735.1"/>
</dbReference>
<protein>
    <recommendedName>
        <fullName evidence="6">D-alanyl-D-alanine carboxypeptidase</fullName>
    </recommendedName>
</protein>
<evidence type="ECO:0000313" key="2">
    <source>
        <dbReference type="EMBL" id="SDA61420.1"/>
    </source>
</evidence>
<accession>A0AAX3UCL4</accession>
<sequence>MKSRKILTSLLAAASAIAMFSSVPTTVSAASNSSKVVAAKADKAVTIKKIPRLSKWGYVVTVNSDSQPISLGKANYRKMLKDSEFRSKNTISPRKVKNVRFKVVRIAYAKRHNGALLYLITSKNNKYSTWTTNPSMKYYAFNSKALRGVTKPLNRISNRATAQFPTYENQKVSKKARDIRIKRNKRDFKLAVKAAKKLKGQQRKFVLASLKQAKKDGYITKLSLPLAYNILLWGIDQ</sequence>
<keyword evidence="1" id="KW-0732">Signal</keyword>
<dbReference type="EMBL" id="CP123735">
    <property type="protein sequence ID" value="WGO85382.1"/>
    <property type="molecule type" value="Genomic_DNA"/>
</dbReference>